<dbReference type="OrthoDB" id="445936at2759"/>
<dbReference type="Gene3D" id="2.170.260.10">
    <property type="entry name" value="paz domain"/>
    <property type="match status" value="1"/>
</dbReference>
<dbReference type="Pfam" id="PF23278">
    <property type="entry name" value="Piwi_N"/>
    <property type="match status" value="1"/>
</dbReference>
<dbReference type="PROSITE" id="PS50822">
    <property type="entry name" value="PIWI"/>
    <property type="match status" value="1"/>
</dbReference>
<comment type="similarity">
    <text evidence="7">Belongs to the argonaute family. Piwi subfamily.</text>
</comment>
<dbReference type="GO" id="GO:0030154">
    <property type="term" value="P:cell differentiation"/>
    <property type="evidence" value="ECO:0007669"/>
    <property type="project" value="UniProtKB-KW"/>
</dbReference>
<dbReference type="Proteomes" id="UP000000311">
    <property type="component" value="Unassembled WGS sequence"/>
</dbReference>
<protein>
    <submittedName>
        <fullName evidence="10">Protein piwi</fullName>
    </submittedName>
</protein>
<evidence type="ECO:0000256" key="6">
    <source>
        <dbReference type="ARBA" id="ARBA00023158"/>
    </source>
</evidence>
<dbReference type="PROSITE" id="PS50821">
    <property type="entry name" value="PAZ"/>
    <property type="match status" value="1"/>
</dbReference>
<dbReference type="FunFam" id="2.170.260.10:FF:000003">
    <property type="entry name" value="Piwi-like RNA-mediated gene silencing 2"/>
    <property type="match status" value="1"/>
</dbReference>
<dbReference type="GO" id="GO:0005737">
    <property type="term" value="C:cytoplasm"/>
    <property type="evidence" value="ECO:0007669"/>
    <property type="project" value="UniProtKB-SubCell"/>
</dbReference>
<dbReference type="GO" id="GO:0140965">
    <property type="term" value="P:secondary piRNA processing"/>
    <property type="evidence" value="ECO:0007669"/>
    <property type="project" value="UniProtKB-ARBA"/>
</dbReference>
<dbReference type="AlphaFoldDB" id="E2ALX7"/>
<keyword evidence="6" id="KW-0943">RNA-mediated gene silencing</keyword>
<keyword evidence="4" id="KW-0221">Differentiation</keyword>
<evidence type="ECO:0000256" key="7">
    <source>
        <dbReference type="ARBA" id="ARBA00038291"/>
    </source>
</evidence>
<dbReference type="SMART" id="SM00949">
    <property type="entry name" value="PAZ"/>
    <property type="match status" value="1"/>
</dbReference>
<keyword evidence="2" id="KW-0217">Developmental protein</keyword>
<organism evidence="11">
    <name type="scientific">Camponotus floridanus</name>
    <name type="common">Florida carpenter ant</name>
    <dbReference type="NCBI Taxonomy" id="104421"/>
    <lineage>
        <taxon>Eukaryota</taxon>
        <taxon>Metazoa</taxon>
        <taxon>Ecdysozoa</taxon>
        <taxon>Arthropoda</taxon>
        <taxon>Hexapoda</taxon>
        <taxon>Insecta</taxon>
        <taxon>Pterygota</taxon>
        <taxon>Neoptera</taxon>
        <taxon>Endopterygota</taxon>
        <taxon>Hymenoptera</taxon>
        <taxon>Apocrita</taxon>
        <taxon>Aculeata</taxon>
        <taxon>Formicoidea</taxon>
        <taxon>Formicidae</taxon>
        <taxon>Formicinae</taxon>
        <taxon>Camponotus</taxon>
    </lineage>
</organism>
<dbReference type="Gene3D" id="3.40.50.2300">
    <property type="match status" value="1"/>
</dbReference>
<dbReference type="PANTHER" id="PTHR22891">
    <property type="entry name" value="EUKARYOTIC TRANSLATION INITIATION FACTOR 2C"/>
    <property type="match status" value="1"/>
</dbReference>
<feature type="domain" description="Piwi" evidence="9">
    <location>
        <begin position="447"/>
        <end position="734"/>
    </location>
</feature>
<keyword evidence="11" id="KW-1185">Reference proteome</keyword>
<dbReference type="OMA" id="DICWIPG"/>
<dbReference type="InterPro" id="IPR036085">
    <property type="entry name" value="PAZ_dom_sf"/>
</dbReference>
<dbReference type="GO" id="GO:0003723">
    <property type="term" value="F:RNA binding"/>
    <property type="evidence" value="ECO:0007669"/>
    <property type="project" value="UniProtKB-KW"/>
</dbReference>
<dbReference type="STRING" id="104421.E2ALX7"/>
<dbReference type="InterPro" id="IPR003100">
    <property type="entry name" value="PAZ_dom"/>
</dbReference>
<gene>
    <name evidence="10" type="ORF">EAG_00994</name>
</gene>
<evidence type="ECO:0000256" key="5">
    <source>
        <dbReference type="ARBA" id="ARBA00022884"/>
    </source>
</evidence>
<evidence type="ECO:0000256" key="4">
    <source>
        <dbReference type="ARBA" id="ARBA00022782"/>
    </source>
</evidence>
<dbReference type="InterPro" id="IPR003165">
    <property type="entry name" value="Piwi"/>
</dbReference>
<dbReference type="FunCoup" id="E2ALX7">
    <property type="interactions" value="13"/>
</dbReference>
<keyword evidence="3" id="KW-0963">Cytoplasm</keyword>
<evidence type="ECO:0000256" key="1">
    <source>
        <dbReference type="ARBA" id="ARBA00004496"/>
    </source>
</evidence>
<dbReference type="Gene3D" id="3.30.420.10">
    <property type="entry name" value="Ribonuclease H-like superfamily/Ribonuclease H"/>
    <property type="match status" value="1"/>
</dbReference>
<dbReference type="Pfam" id="PF02170">
    <property type="entry name" value="PAZ"/>
    <property type="match status" value="1"/>
</dbReference>
<evidence type="ECO:0000259" key="9">
    <source>
        <dbReference type="PROSITE" id="PS50822"/>
    </source>
</evidence>
<evidence type="ECO:0000313" key="11">
    <source>
        <dbReference type="Proteomes" id="UP000000311"/>
    </source>
</evidence>
<dbReference type="SUPFAM" id="SSF53098">
    <property type="entry name" value="Ribonuclease H-like"/>
    <property type="match status" value="1"/>
</dbReference>
<dbReference type="InParanoid" id="E2ALX7"/>
<proteinExistence type="inferred from homology"/>
<dbReference type="CDD" id="cd04658">
    <property type="entry name" value="Piwi_piwi-like_Euk"/>
    <property type="match status" value="1"/>
</dbReference>
<dbReference type="EMBL" id="GL440682">
    <property type="protein sequence ID" value="EFN65569.1"/>
    <property type="molecule type" value="Genomic_DNA"/>
</dbReference>
<dbReference type="InterPro" id="IPR036397">
    <property type="entry name" value="RNaseH_sf"/>
</dbReference>
<reference evidence="10 11" key="1">
    <citation type="journal article" date="2010" name="Science">
        <title>Genomic comparison of the ants Camponotus floridanus and Harpegnathos saltator.</title>
        <authorList>
            <person name="Bonasio R."/>
            <person name="Zhang G."/>
            <person name="Ye C."/>
            <person name="Mutti N.S."/>
            <person name="Fang X."/>
            <person name="Qin N."/>
            <person name="Donahue G."/>
            <person name="Yang P."/>
            <person name="Li Q."/>
            <person name="Li C."/>
            <person name="Zhang P."/>
            <person name="Huang Z."/>
            <person name="Berger S.L."/>
            <person name="Reinberg D."/>
            <person name="Wang J."/>
            <person name="Liebig J."/>
        </authorList>
    </citation>
    <scope>NUCLEOTIDE SEQUENCE [LARGE SCALE GENOMIC DNA]</scope>
    <source>
        <strain evidence="11">C129</strain>
    </source>
</reference>
<dbReference type="FunFam" id="3.30.420.10:FF:000014">
    <property type="entry name" value="Piwi-like RNA-mediated gene silencing 1"/>
    <property type="match status" value="1"/>
</dbReference>
<dbReference type="Pfam" id="PF02171">
    <property type="entry name" value="Piwi"/>
    <property type="match status" value="1"/>
</dbReference>
<dbReference type="SUPFAM" id="SSF101690">
    <property type="entry name" value="PAZ domain"/>
    <property type="match status" value="1"/>
</dbReference>
<accession>E2ALX7</accession>
<sequence length="748" mass="86994">GTSGRPVSLQTNHFKVPTVPDWCLYKYRVDFEPEETRTYIKKGLLRLHKEKVGAYIFDGTILYTTCRLPDKVELVSTRQSDDMPIKIVIRLVGDMMRDDPHYIQFFNIIMRKCLEHLKLQLVGREYYDARNKVNIHQFRLELWPGYITSIRQYEHDILMCAEVTHKVMRQETLLDILSDCYRRGADYRKEFCNSVIGIIVLTDYNNNTYRIEDVDFDTSPSSTFSMKSGESISYQNYYKKRYNITITNGTQPMLVTKTKSKTRNAGQGEFVYLVPELCRATGLTDSMRENFHLMRALATHTRVSPDSRIEKLMRFNIRLRKETKVIDELKDWNMELEKNLLEVPARVLAPERLVFARNNKINCVEGDWTRQMQRAHLFNTVHLKQWIVIANQRDDQSVKKFLANLSTVSNGISFRFEYPQIHYLRDDKSSVYAEILEHILSRSTPDLVFCVVSNNRVDRYAAIKKKCCVDRPVPSQVMLQKNLDGRNAMTIATKVAIQMNCKLGGAPWYIEWPLRGLMTIGFDICHDSNTKGRDFLAMVATIDQTLTRYYSSITLYHNSEELVEQLCTNVCKAVQAYRSLNRALPMYLVIYRDGVSEGQIPQVCENEVEGLKKKLEEIYYGPNFKMIFIIVSKRVNVRLFEKRNNPKIGTVVDDVITSPFKYDFFLVSQNVRQGTVSPTSYNIISDNTSLNVDVIQNLTYKLTHMYYNCSSTVRVPAPCHYAQKLSFLVGRILHRPPSTQLENKLYFL</sequence>
<keyword evidence="5" id="KW-0694">RNA-binding</keyword>
<evidence type="ECO:0000256" key="3">
    <source>
        <dbReference type="ARBA" id="ARBA00022490"/>
    </source>
</evidence>
<dbReference type="InterPro" id="IPR012337">
    <property type="entry name" value="RNaseH-like_sf"/>
</dbReference>
<dbReference type="SMART" id="SM00950">
    <property type="entry name" value="Piwi"/>
    <property type="match status" value="1"/>
</dbReference>
<dbReference type="CDD" id="cd02845">
    <property type="entry name" value="PAZ_piwi_like"/>
    <property type="match status" value="1"/>
</dbReference>
<evidence type="ECO:0000313" key="10">
    <source>
        <dbReference type="EMBL" id="EFN65569.1"/>
    </source>
</evidence>
<comment type="subcellular location">
    <subcellularLocation>
        <location evidence="1">Cytoplasm</location>
    </subcellularLocation>
</comment>
<name>E2ALX7_CAMFO</name>
<feature type="non-terminal residue" evidence="10">
    <location>
        <position position="1"/>
    </location>
</feature>
<feature type="domain" description="PAZ" evidence="8">
    <location>
        <begin position="172"/>
        <end position="282"/>
    </location>
</feature>
<evidence type="ECO:0000259" key="8">
    <source>
        <dbReference type="PROSITE" id="PS50821"/>
    </source>
</evidence>
<evidence type="ECO:0000256" key="2">
    <source>
        <dbReference type="ARBA" id="ARBA00022473"/>
    </source>
</evidence>